<gene>
    <name evidence="3" type="ORF">UU14_C0047G0001</name>
</gene>
<feature type="region of interest" description="Disordered" evidence="1">
    <location>
        <begin position="237"/>
        <end position="277"/>
    </location>
</feature>
<dbReference type="InterPro" id="IPR015914">
    <property type="entry name" value="PAPs_N"/>
</dbReference>
<dbReference type="AlphaFoldDB" id="A0A0G0T6Z2"/>
<protein>
    <recommendedName>
        <fullName evidence="2">Fibronectin type-III domain-containing protein</fullName>
    </recommendedName>
</protein>
<feature type="compositionally biased region" description="Basic and acidic residues" evidence="1">
    <location>
        <begin position="251"/>
        <end position="268"/>
    </location>
</feature>
<feature type="non-terminal residue" evidence="3">
    <location>
        <position position="1"/>
    </location>
</feature>
<dbReference type="Gene3D" id="2.60.40.10">
    <property type="entry name" value="Immunoglobulins"/>
    <property type="match status" value="3"/>
</dbReference>
<dbReference type="CDD" id="cd00063">
    <property type="entry name" value="FN3"/>
    <property type="match status" value="1"/>
</dbReference>
<dbReference type="GO" id="GO:0046872">
    <property type="term" value="F:metal ion binding"/>
    <property type="evidence" value="ECO:0007669"/>
    <property type="project" value="InterPro"/>
</dbReference>
<evidence type="ECO:0000313" key="3">
    <source>
        <dbReference type="EMBL" id="KKR70536.1"/>
    </source>
</evidence>
<feature type="region of interest" description="Disordered" evidence="1">
    <location>
        <begin position="329"/>
        <end position="351"/>
    </location>
</feature>
<dbReference type="Pfam" id="PF16656">
    <property type="entry name" value="Pur_ac_phosph_N"/>
    <property type="match status" value="1"/>
</dbReference>
<sequence>GHKYIQYQLALSTSDTSSTPTFSDISTTFAVYDSDAPSISLTALSPDSNNDNTPTLSGTATDSIGTVSNVQFQMDATSGSWTACTATDAAFDEASETFSCTAATLTDGSHTMYVRVTDSNSNTTSNASASTDTFTIDATAPASIDLDSPGNNSYTNSERPTFKWKATTDATAGLSKYVLEIDNPSIGSGQPSGDFTIDDIPTSRTTDYETNRYVIHYENFSDSDATNNYISVYTKSSSEWSTDSTSGQNDGKVREGKVSWKVKARDNAGNETSSSRTLFVDRTNPKMKFTQVNDYVIPAEEGIQTGSPIRSGMTTNDKTPTIYGKITDSLVGGDSSQTQDDNGPKVASGPKQVDIKVEKKEGLTYKLHTLYTINMDTSTSSVQAKPWYTCDSKEVTDNSKQKCDKYLPFDYTVKDNLELGSYKITITGKDKADNSSSETSFTLNISTLSEVITPQEEEIIDEEILKRVQDDDITKEEGEQIKEELEITKPTEEVPISALEKATSVIPDLIGNLYKSGTAWIPTFVGMTKEVATGIGNGVKTVASTVWSGITFTGGKITQGATALGKTTQTMLATVGQSISNTATSIGEGYNQLANNAPGVAKTILTGIGNGVSTTTNFIASATSTVATTTVTIAQNTGKTIASATNAVVTTTTTVTKNTGSTIANVTKNTVDTSKEGIANVAFFVGEKTQNVSDTAGFSIVKFGYVFVDEPTTISDVQVATLSSTSVKVSWETNHPANGKVNWGYEDGIYEFEDQTDKRTTRHEFVLTNLKPDTEYHYEVMSHNKNYVYDANRKFRTPTAL</sequence>
<dbReference type="Gene3D" id="1.20.120.20">
    <property type="entry name" value="Apolipoprotein"/>
    <property type="match status" value="1"/>
</dbReference>
<organism evidence="3 4">
    <name type="scientific">Candidatus Roizmanbacteria bacterium GW2011_GWB1_40_7</name>
    <dbReference type="NCBI Taxonomy" id="1618482"/>
    <lineage>
        <taxon>Bacteria</taxon>
        <taxon>Candidatus Roizmaniibacteriota</taxon>
    </lineage>
</organism>
<dbReference type="SMART" id="SM00060">
    <property type="entry name" value="FN3"/>
    <property type="match status" value="1"/>
</dbReference>
<dbReference type="SUPFAM" id="SSF49265">
    <property type="entry name" value="Fibronectin type III"/>
    <property type="match status" value="1"/>
</dbReference>
<feature type="compositionally biased region" description="Low complexity" evidence="1">
    <location>
        <begin position="237"/>
        <end position="246"/>
    </location>
</feature>
<comment type="caution">
    <text evidence="3">The sequence shown here is derived from an EMBL/GenBank/DDBJ whole genome shotgun (WGS) entry which is preliminary data.</text>
</comment>
<evidence type="ECO:0000313" key="4">
    <source>
        <dbReference type="Proteomes" id="UP000034664"/>
    </source>
</evidence>
<dbReference type="InterPro" id="IPR013783">
    <property type="entry name" value="Ig-like_fold"/>
</dbReference>
<dbReference type="PROSITE" id="PS50853">
    <property type="entry name" value="FN3"/>
    <property type="match status" value="1"/>
</dbReference>
<dbReference type="Proteomes" id="UP000034664">
    <property type="component" value="Unassembled WGS sequence"/>
</dbReference>
<evidence type="ECO:0000256" key="1">
    <source>
        <dbReference type="SAM" id="MobiDB-lite"/>
    </source>
</evidence>
<feature type="domain" description="Fibronectin type-III" evidence="2">
    <location>
        <begin position="713"/>
        <end position="801"/>
    </location>
</feature>
<proteinExistence type="predicted"/>
<reference evidence="3 4" key="1">
    <citation type="journal article" date="2015" name="Nature">
        <title>rRNA introns, odd ribosomes, and small enigmatic genomes across a large radiation of phyla.</title>
        <authorList>
            <person name="Brown C.T."/>
            <person name="Hug L.A."/>
            <person name="Thomas B.C."/>
            <person name="Sharon I."/>
            <person name="Castelle C.J."/>
            <person name="Singh A."/>
            <person name="Wilkins M.J."/>
            <person name="Williams K.H."/>
            <person name="Banfield J.F."/>
        </authorList>
    </citation>
    <scope>NUCLEOTIDE SEQUENCE [LARGE SCALE GENOMIC DNA]</scope>
</reference>
<dbReference type="InterPro" id="IPR003961">
    <property type="entry name" value="FN3_dom"/>
</dbReference>
<accession>A0A0G0T6Z2</accession>
<evidence type="ECO:0000259" key="2">
    <source>
        <dbReference type="PROSITE" id="PS50853"/>
    </source>
</evidence>
<dbReference type="GO" id="GO:0003993">
    <property type="term" value="F:acid phosphatase activity"/>
    <property type="evidence" value="ECO:0007669"/>
    <property type="project" value="InterPro"/>
</dbReference>
<dbReference type="PATRIC" id="fig|1618482.3.peg.1184"/>
<dbReference type="InterPro" id="IPR036116">
    <property type="entry name" value="FN3_sf"/>
</dbReference>
<dbReference type="EMBL" id="LBZM01000047">
    <property type="protein sequence ID" value="KKR70536.1"/>
    <property type="molecule type" value="Genomic_DNA"/>
</dbReference>
<name>A0A0G0T6Z2_9BACT</name>